<dbReference type="SUPFAM" id="SSF49329">
    <property type="entry name" value="Cu,Zn superoxide dismutase-like"/>
    <property type="match status" value="1"/>
</dbReference>
<feature type="domain" description="Superoxide dismutase copper/zinc binding" evidence="4">
    <location>
        <begin position="35"/>
        <end position="164"/>
    </location>
</feature>
<dbReference type="EC" id="1.15.1.1" evidence="2"/>
<gene>
    <name evidence="5" type="ORF">SAMN04488021_11170</name>
</gene>
<dbReference type="PRINTS" id="PR00068">
    <property type="entry name" value="CUZNDISMTASE"/>
</dbReference>
<comment type="cofactor">
    <cofactor evidence="2">
        <name>Cu cation</name>
        <dbReference type="ChEBI" id="CHEBI:23378"/>
    </cofactor>
    <text evidence="2">Binds 1 copper ion per subunit.</text>
</comment>
<dbReference type="CDD" id="cd00305">
    <property type="entry name" value="Cu-Zn_Superoxide_Dismutase"/>
    <property type="match status" value="1"/>
</dbReference>
<dbReference type="Proteomes" id="UP000183635">
    <property type="component" value="Unassembled WGS sequence"/>
</dbReference>
<dbReference type="InterPro" id="IPR024134">
    <property type="entry name" value="SOD_Cu/Zn_/chaperone"/>
</dbReference>
<proteinExistence type="inferred from homology"/>
<comment type="similarity">
    <text evidence="1 2">Belongs to the Cu-Zn superoxide dismutase family.</text>
</comment>
<accession>A0A1I2ZYF3</accession>
<dbReference type="InterPro" id="IPR036423">
    <property type="entry name" value="SOD-like_Cu/Zn_dom_sf"/>
</dbReference>
<dbReference type="GO" id="GO:0004784">
    <property type="term" value="F:superoxide dismutase activity"/>
    <property type="evidence" value="ECO:0007669"/>
    <property type="project" value="UniProtKB-EC"/>
</dbReference>
<reference evidence="5 6" key="1">
    <citation type="submission" date="2016-10" db="EMBL/GenBank/DDBJ databases">
        <authorList>
            <person name="de Groot N.N."/>
        </authorList>
    </citation>
    <scope>NUCLEOTIDE SEQUENCE [LARGE SCALE GENOMIC DNA]</scope>
    <source>
        <strain evidence="5 6">DSM 8537</strain>
    </source>
</reference>
<sequence>MRNQLLVLGLALLPIAAHAEDARATFLDRNGEEAGTATLTATPGGVLIGTEVTGLPPGRWVAFHIHETGTCDHATSHESAGGHFNPSGAPHGVLSEGGPHAGDMPNIWVDAEGTARAQVFNPLVTLAEGDNAIKGRALMIHAGPDDYQTQPTGGAGDRLGCAVIE</sequence>
<keyword evidence="2" id="KW-0862">Zinc</keyword>
<keyword evidence="2" id="KW-0186">Copper</keyword>
<evidence type="ECO:0000256" key="1">
    <source>
        <dbReference type="ARBA" id="ARBA00010457"/>
    </source>
</evidence>
<evidence type="ECO:0000313" key="5">
    <source>
        <dbReference type="EMBL" id="SFH42798.1"/>
    </source>
</evidence>
<evidence type="ECO:0000256" key="3">
    <source>
        <dbReference type="SAM" id="SignalP"/>
    </source>
</evidence>
<name>A0A1I2ZYF3_9RHOB</name>
<dbReference type="AlphaFoldDB" id="A0A1I2ZYF3"/>
<organism evidence="5 6">
    <name type="scientific">Paracoccus aminovorans</name>
    <dbReference type="NCBI Taxonomy" id="34004"/>
    <lineage>
        <taxon>Bacteria</taxon>
        <taxon>Pseudomonadati</taxon>
        <taxon>Pseudomonadota</taxon>
        <taxon>Alphaproteobacteria</taxon>
        <taxon>Rhodobacterales</taxon>
        <taxon>Paracoccaceae</taxon>
        <taxon>Paracoccus</taxon>
    </lineage>
</organism>
<dbReference type="PANTHER" id="PTHR10003">
    <property type="entry name" value="SUPEROXIDE DISMUTASE CU-ZN -RELATED"/>
    <property type="match status" value="1"/>
</dbReference>
<keyword evidence="2" id="KW-0560">Oxidoreductase</keyword>
<feature type="signal peptide" evidence="3">
    <location>
        <begin position="1"/>
        <end position="19"/>
    </location>
</feature>
<dbReference type="GO" id="GO:0005507">
    <property type="term" value="F:copper ion binding"/>
    <property type="evidence" value="ECO:0007669"/>
    <property type="project" value="InterPro"/>
</dbReference>
<comment type="catalytic activity">
    <reaction evidence="2">
        <text>2 superoxide + 2 H(+) = H2O2 + O2</text>
        <dbReference type="Rhea" id="RHEA:20696"/>
        <dbReference type="ChEBI" id="CHEBI:15378"/>
        <dbReference type="ChEBI" id="CHEBI:15379"/>
        <dbReference type="ChEBI" id="CHEBI:16240"/>
        <dbReference type="ChEBI" id="CHEBI:18421"/>
        <dbReference type="EC" id="1.15.1.1"/>
    </reaction>
</comment>
<dbReference type="STRING" id="34004.SAMN04488021_11170"/>
<dbReference type="OrthoDB" id="5431326at2"/>
<evidence type="ECO:0000313" key="6">
    <source>
        <dbReference type="Proteomes" id="UP000183635"/>
    </source>
</evidence>
<keyword evidence="6" id="KW-1185">Reference proteome</keyword>
<feature type="chain" id="PRO_5010278633" description="Superoxide dismutase [Cu-Zn]" evidence="3">
    <location>
        <begin position="20"/>
        <end position="165"/>
    </location>
</feature>
<dbReference type="InterPro" id="IPR001424">
    <property type="entry name" value="SOD_Cu_Zn_dom"/>
</dbReference>
<dbReference type="Gene3D" id="2.60.40.200">
    <property type="entry name" value="Superoxide dismutase, copper/zinc binding domain"/>
    <property type="match status" value="1"/>
</dbReference>
<comment type="cofactor">
    <cofactor evidence="2">
        <name>Zn(2+)</name>
        <dbReference type="ChEBI" id="CHEBI:29105"/>
    </cofactor>
    <text evidence="2">Binds 1 zinc ion per subunit.</text>
</comment>
<keyword evidence="2" id="KW-0479">Metal-binding</keyword>
<dbReference type="PROSITE" id="PS00332">
    <property type="entry name" value="SOD_CU_ZN_2"/>
    <property type="match status" value="1"/>
</dbReference>
<keyword evidence="3" id="KW-0732">Signal</keyword>
<dbReference type="InterPro" id="IPR018152">
    <property type="entry name" value="SOD_Cu/Zn_BS"/>
</dbReference>
<evidence type="ECO:0000259" key="4">
    <source>
        <dbReference type="Pfam" id="PF00080"/>
    </source>
</evidence>
<dbReference type="RefSeq" id="WP_074967205.1">
    <property type="nucleotide sequence ID" value="NZ_CBCRYP010000022.1"/>
</dbReference>
<comment type="function">
    <text evidence="2">Destroys radicals which are normally produced within the cells and which are toxic to biological systems.</text>
</comment>
<protein>
    <recommendedName>
        <fullName evidence="2">Superoxide dismutase [Cu-Zn]</fullName>
        <ecNumber evidence="2">1.15.1.1</ecNumber>
    </recommendedName>
</protein>
<dbReference type="Pfam" id="PF00080">
    <property type="entry name" value="Sod_Cu"/>
    <property type="match status" value="1"/>
</dbReference>
<dbReference type="EMBL" id="FOPU01000011">
    <property type="protein sequence ID" value="SFH42798.1"/>
    <property type="molecule type" value="Genomic_DNA"/>
</dbReference>
<evidence type="ECO:0000256" key="2">
    <source>
        <dbReference type="RuleBase" id="RU000393"/>
    </source>
</evidence>